<dbReference type="PANTHER" id="PTHR48047">
    <property type="entry name" value="GLYCOSYLTRANSFERASE"/>
    <property type="match status" value="1"/>
</dbReference>
<evidence type="ECO:0000313" key="6">
    <source>
        <dbReference type="EMBL" id="CAI8595537.1"/>
    </source>
</evidence>
<dbReference type="FunFam" id="3.40.50.2000:FF:000071">
    <property type="entry name" value="Glycosyltransferase"/>
    <property type="match status" value="1"/>
</dbReference>
<evidence type="ECO:0000256" key="3">
    <source>
        <dbReference type="ARBA" id="ARBA00022679"/>
    </source>
</evidence>
<dbReference type="CDD" id="cd03784">
    <property type="entry name" value="GT1_Gtf-like"/>
    <property type="match status" value="1"/>
</dbReference>
<dbReference type="PANTHER" id="PTHR48047:SF19">
    <property type="entry name" value="GLYCOSYLTRANSFERASE"/>
    <property type="match status" value="1"/>
</dbReference>
<proteinExistence type="inferred from homology"/>
<keyword evidence="2 4" id="KW-0328">Glycosyltransferase</keyword>
<evidence type="ECO:0000256" key="1">
    <source>
        <dbReference type="ARBA" id="ARBA00009995"/>
    </source>
</evidence>
<evidence type="ECO:0000313" key="7">
    <source>
        <dbReference type="Proteomes" id="UP001157006"/>
    </source>
</evidence>
<dbReference type="PROSITE" id="PS00375">
    <property type="entry name" value="UDPGT"/>
    <property type="match status" value="1"/>
</dbReference>
<evidence type="ECO:0000256" key="5">
    <source>
        <dbReference type="RuleBase" id="RU362057"/>
    </source>
</evidence>
<keyword evidence="7" id="KW-1185">Reference proteome</keyword>
<dbReference type="InterPro" id="IPR035595">
    <property type="entry name" value="UDP_glycos_trans_CS"/>
</dbReference>
<evidence type="ECO:0000256" key="2">
    <source>
        <dbReference type="ARBA" id="ARBA00022676"/>
    </source>
</evidence>
<organism evidence="6 7">
    <name type="scientific">Vicia faba</name>
    <name type="common">Broad bean</name>
    <name type="synonym">Faba vulgaris</name>
    <dbReference type="NCBI Taxonomy" id="3906"/>
    <lineage>
        <taxon>Eukaryota</taxon>
        <taxon>Viridiplantae</taxon>
        <taxon>Streptophyta</taxon>
        <taxon>Embryophyta</taxon>
        <taxon>Tracheophyta</taxon>
        <taxon>Spermatophyta</taxon>
        <taxon>Magnoliopsida</taxon>
        <taxon>eudicotyledons</taxon>
        <taxon>Gunneridae</taxon>
        <taxon>Pentapetalae</taxon>
        <taxon>rosids</taxon>
        <taxon>fabids</taxon>
        <taxon>Fabales</taxon>
        <taxon>Fabaceae</taxon>
        <taxon>Papilionoideae</taxon>
        <taxon>50 kb inversion clade</taxon>
        <taxon>NPAAA clade</taxon>
        <taxon>Hologalegina</taxon>
        <taxon>IRL clade</taxon>
        <taxon>Fabeae</taxon>
        <taxon>Vicia</taxon>
    </lineage>
</organism>
<accession>A0AAV0ZCN2</accession>
<dbReference type="FunFam" id="3.40.50.2000:FF:000047">
    <property type="entry name" value="Glycosyltransferase"/>
    <property type="match status" value="1"/>
</dbReference>
<keyword evidence="3 4" id="KW-0808">Transferase</keyword>
<dbReference type="EMBL" id="OX451735">
    <property type="protein sequence ID" value="CAI8595537.1"/>
    <property type="molecule type" value="Genomic_DNA"/>
</dbReference>
<dbReference type="Pfam" id="PF00201">
    <property type="entry name" value="UDPGT"/>
    <property type="match status" value="1"/>
</dbReference>
<dbReference type="EC" id="2.4.1.-" evidence="5"/>
<dbReference type="Proteomes" id="UP001157006">
    <property type="component" value="Chromosome 1S"/>
</dbReference>
<dbReference type="Gene3D" id="3.40.50.2000">
    <property type="entry name" value="Glycogen Phosphorylase B"/>
    <property type="match status" value="2"/>
</dbReference>
<name>A0AAV0ZCN2_VICFA</name>
<gene>
    <name evidence="6" type="ORF">VFH_I195680</name>
</gene>
<dbReference type="AlphaFoldDB" id="A0AAV0ZCN2"/>
<evidence type="ECO:0000256" key="4">
    <source>
        <dbReference type="RuleBase" id="RU003718"/>
    </source>
</evidence>
<protein>
    <recommendedName>
        <fullName evidence="5">Glycosyltransferase</fullName>
        <ecNumber evidence="5">2.4.1.-</ecNumber>
    </recommendedName>
</protein>
<sequence>MTQKLTMDSTSPLSISNLHIVCIPFLAPGHILPMVDMAKLLARHKVKVTIITTPLNAIQFKTNINREIESGSPIQLLEVKFPNEEAGIPMGCETLETLPSMDLKGNFLIAVNLLQKAIEEVFEKLEPFPTCLIADKHIPSLADTAIKFRIPRIIFDGTNCLNLFCNYSIHSSRVSENLNYSDQFVIPGLPRQITMKKSQLPMIFRPGPNELLNRLRQRIHDSEDEAYGIVVNSFQELEDGYVEEYQRVTGRKVWCVGPVSLSNKDDIEKSQRGGRNLTIDANEYVSWLDSWPRESVIYVCLGSLNRVTPKQWIEIGLGLEATNKPFIWVVRESYKWDEVEKWLLEDGFEERVKGRGVLVRGWAPQVLILSHRSIGAFLTHCGWNSTLEAICAGVPLVTFPMFSDQFYNEKLVVQVIETGVRLGVENAVNFGDEDEFGDGVQVSREKVKEAIEMVIGEGEGKNERRERAKKYADMGKKATEEGGSSYLNMLKLIEDIMHFKSNV</sequence>
<dbReference type="GO" id="GO:0035251">
    <property type="term" value="F:UDP-glucosyltransferase activity"/>
    <property type="evidence" value="ECO:0007669"/>
    <property type="project" value="TreeGrafter"/>
</dbReference>
<dbReference type="SUPFAM" id="SSF53756">
    <property type="entry name" value="UDP-Glycosyltransferase/glycogen phosphorylase"/>
    <property type="match status" value="1"/>
</dbReference>
<dbReference type="InterPro" id="IPR002213">
    <property type="entry name" value="UDP_glucos_trans"/>
</dbReference>
<reference evidence="6 7" key="1">
    <citation type="submission" date="2023-01" db="EMBL/GenBank/DDBJ databases">
        <authorList>
            <person name="Kreplak J."/>
        </authorList>
    </citation>
    <scope>NUCLEOTIDE SEQUENCE [LARGE SCALE GENOMIC DNA]</scope>
</reference>
<comment type="similarity">
    <text evidence="1 4">Belongs to the UDP-glycosyltransferase family.</text>
</comment>